<keyword evidence="3" id="KW-1185">Reference proteome</keyword>
<organism evidence="2 3">
    <name type="scientific">Komarekiella delphini-convector SJRDD-AB1</name>
    <dbReference type="NCBI Taxonomy" id="2593771"/>
    <lineage>
        <taxon>Bacteria</taxon>
        <taxon>Bacillati</taxon>
        <taxon>Cyanobacteriota</taxon>
        <taxon>Cyanophyceae</taxon>
        <taxon>Nostocales</taxon>
        <taxon>Nostocaceae</taxon>
        <taxon>Komarekiella</taxon>
        <taxon>Komarekiella delphini-convector</taxon>
    </lineage>
</organism>
<dbReference type="Pfam" id="PF13275">
    <property type="entry name" value="S4_2"/>
    <property type="match status" value="1"/>
</dbReference>
<protein>
    <submittedName>
        <fullName evidence="2">RNA-binding S4 domain-containing protein</fullName>
    </submittedName>
</protein>
<gene>
    <name evidence="2" type="ORF">FNW02_33770</name>
</gene>
<dbReference type="RefSeq" id="WP_191761920.1">
    <property type="nucleotide sequence ID" value="NZ_VJXY01000073.1"/>
</dbReference>
<dbReference type="InterPro" id="IPR036986">
    <property type="entry name" value="S4_RNA-bd_sf"/>
</dbReference>
<dbReference type="AlphaFoldDB" id="A0AA40T453"/>
<dbReference type="PROSITE" id="PS50889">
    <property type="entry name" value="S4"/>
    <property type="match status" value="1"/>
</dbReference>
<dbReference type="Proteomes" id="UP001165986">
    <property type="component" value="Unassembled WGS sequence"/>
</dbReference>
<name>A0AA40T453_9NOST</name>
<proteinExistence type="predicted"/>
<evidence type="ECO:0000256" key="1">
    <source>
        <dbReference type="PROSITE-ProRule" id="PRU00182"/>
    </source>
</evidence>
<sequence length="83" mass="9051">MKPRDNTIKLSQFLKLMGIVPTGGQAKLLIQGGDVLLNGVVETRRGKRLVRGDQVTVAGQTFEVNLDNSQDQEVVTVFPEQTG</sequence>
<comment type="caution">
    <text evidence="2">The sequence shown here is derived from an EMBL/GenBank/DDBJ whole genome shotgun (WGS) entry which is preliminary data.</text>
</comment>
<dbReference type="SUPFAM" id="SSF55174">
    <property type="entry name" value="Alpha-L RNA-binding motif"/>
    <property type="match status" value="1"/>
</dbReference>
<dbReference type="CDD" id="cd00165">
    <property type="entry name" value="S4"/>
    <property type="match status" value="1"/>
</dbReference>
<dbReference type="GO" id="GO:0003723">
    <property type="term" value="F:RNA binding"/>
    <property type="evidence" value="ECO:0007669"/>
    <property type="project" value="UniProtKB-KW"/>
</dbReference>
<evidence type="ECO:0000313" key="3">
    <source>
        <dbReference type="Proteomes" id="UP001165986"/>
    </source>
</evidence>
<dbReference type="EMBL" id="VJXY01000073">
    <property type="protein sequence ID" value="MBD6620606.1"/>
    <property type="molecule type" value="Genomic_DNA"/>
</dbReference>
<reference evidence="2" key="1">
    <citation type="submission" date="2019-07" db="EMBL/GenBank/DDBJ databases">
        <title>Toxilogical consequences of a new and cryptic species of cyanobacteria (Komarekiella delphini-convector) recovered from the epidermis of a bottlenose dolphin and 1500 ft. in the air.</title>
        <authorList>
            <person name="Brown A.O."/>
            <person name="Dvorak P."/>
            <person name="Villanueva C.D."/>
            <person name="Foss A.J."/>
            <person name="Garvey A.D."/>
            <person name="Gibson Q.A."/>
            <person name="Johansen J.R."/>
            <person name="Casamatta D.A."/>
        </authorList>
    </citation>
    <scope>NUCLEOTIDE SEQUENCE</scope>
    <source>
        <strain evidence="2">SJRDD-AB1</strain>
    </source>
</reference>
<keyword evidence="1" id="KW-0694">RNA-binding</keyword>
<dbReference type="Gene3D" id="3.10.290.10">
    <property type="entry name" value="RNA-binding S4 domain"/>
    <property type="match status" value="1"/>
</dbReference>
<evidence type="ECO:0000313" key="2">
    <source>
        <dbReference type="EMBL" id="MBD6620606.1"/>
    </source>
</evidence>
<accession>A0AA40T453</accession>